<evidence type="ECO:0000313" key="3">
    <source>
        <dbReference type="Proteomes" id="UP000194565"/>
    </source>
</evidence>
<protein>
    <recommendedName>
        <fullName evidence="1">SsuA/THI5-like domain-containing protein</fullName>
    </recommendedName>
</protein>
<accession>A0A252AAR9</accession>
<dbReference type="InterPro" id="IPR015168">
    <property type="entry name" value="SsuA/THI5"/>
</dbReference>
<dbReference type="Proteomes" id="UP000194565">
    <property type="component" value="Unassembled WGS sequence"/>
</dbReference>
<comment type="caution">
    <text evidence="2">The sequence shown here is derived from an EMBL/GenBank/DDBJ whole genome shotgun (WGS) entry which is preliminary data.</text>
</comment>
<dbReference type="PANTHER" id="PTHR30024">
    <property type="entry name" value="ALIPHATIC SULFONATES-BINDING PROTEIN-RELATED"/>
    <property type="match status" value="1"/>
</dbReference>
<proteinExistence type="predicted"/>
<gene>
    <name evidence="2" type="ORF">HC62_03785</name>
</gene>
<organism evidence="2 3">
    <name type="scientific">Acetobacter tropicalis</name>
    <dbReference type="NCBI Taxonomy" id="104102"/>
    <lineage>
        <taxon>Bacteria</taxon>
        <taxon>Pseudomonadati</taxon>
        <taxon>Pseudomonadota</taxon>
        <taxon>Alphaproteobacteria</taxon>
        <taxon>Acetobacterales</taxon>
        <taxon>Acetobacteraceae</taxon>
        <taxon>Acetobacter</taxon>
    </lineage>
</organism>
<evidence type="ECO:0000259" key="1">
    <source>
        <dbReference type="Pfam" id="PF09084"/>
    </source>
</evidence>
<dbReference type="SUPFAM" id="SSF53850">
    <property type="entry name" value="Periplasmic binding protein-like II"/>
    <property type="match status" value="1"/>
</dbReference>
<feature type="domain" description="SsuA/THI5-like" evidence="1">
    <location>
        <begin position="85"/>
        <end position="269"/>
    </location>
</feature>
<dbReference type="AlphaFoldDB" id="A0A252AAR9"/>
<sequence length="353" mass="38879">MIYNFLDRGMKVSLSRRSFMFGTSVSMGLLASTSVSANQKDSGRGDRLRYQGLAGIILYPELADALGYLAPLKLEWVGNTTSGPQDLQAATTGDTDFGEAFNGAIMKLIVSGAPVKAVLAYGGADKLTSGSIFVRKASSLRAPRDLIGKTIGVNTLMAEHECFIEQYLQANGLTDTEIRSIILVAIPPVVAEQALRHGRVDAVVLSNVFREVALQHNDLLELTTEYALYGAGNTDSIILRNSYMEAWPQSARHFTEATARAISWAQTTPPDHVRTFLISLIKNRKRGESTLPARYWRSTSVVTRGGYIRPEDFARFQPWYAWRGDTRTATLPADTFYTNTFNPEQTAQVITPL</sequence>
<dbReference type="Pfam" id="PF09084">
    <property type="entry name" value="NMT1"/>
    <property type="match status" value="1"/>
</dbReference>
<reference evidence="2 3" key="1">
    <citation type="submission" date="2014-06" db="EMBL/GenBank/DDBJ databases">
        <authorList>
            <person name="Ju J."/>
            <person name="Zhang J."/>
        </authorList>
    </citation>
    <scope>NUCLEOTIDE SEQUENCE [LARGE SCALE GENOMIC DNA]</scope>
    <source>
        <strain evidence="2">DmW_042</strain>
    </source>
</reference>
<dbReference type="Gene3D" id="3.40.190.10">
    <property type="entry name" value="Periplasmic binding protein-like II"/>
    <property type="match status" value="2"/>
</dbReference>
<evidence type="ECO:0000313" key="2">
    <source>
        <dbReference type="EMBL" id="OUI86680.1"/>
    </source>
</evidence>
<name>A0A252AAR9_9PROT</name>
<dbReference type="EMBL" id="JOMM01000017">
    <property type="protein sequence ID" value="OUI86680.1"/>
    <property type="molecule type" value="Genomic_DNA"/>
</dbReference>